<dbReference type="KEGG" id="ada:A5CPEGH6_07560"/>
<evidence type="ECO:0000259" key="7">
    <source>
        <dbReference type="PROSITE" id="PS50850"/>
    </source>
</evidence>
<dbReference type="PANTHER" id="PTHR43124">
    <property type="entry name" value="PURINE EFFLUX PUMP PBUE"/>
    <property type="match status" value="1"/>
</dbReference>
<dbReference type="InterPro" id="IPR011701">
    <property type="entry name" value="MFS"/>
</dbReference>
<proteinExistence type="predicted"/>
<evidence type="ECO:0000256" key="2">
    <source>
        <dbReference type="ARBA" id="ARBA00022475"/>
    </source>
</evidence>
<evidence type="ECO:0000256" key="4">
    <source>
        <dbReference type="ARBA" id="ARBA00022989"/>
    </source>
</evidence>
<dbReference type="GeneID" id="98672728"/>
<accession>A0A4Y1X1B9</accession>
<evidence type="ECO:0000256" key="3">
    <source>
        <dbReference type="ARBA" id="ARBA00022692"/>
    </source>
</evidence>
<feature type="transmembrane region" description="Helical" evidence="6">
    <location>
        <begin position="44"/>
        <end position="62"/>
    </location>
</feature>
<dbReference type="CDD" id="cd17324">
    <property type="entry name" value="MFS_NepI_like"/>
    <property type="match status" value="1"/>
</dbReference>
<evidence type="ECO:0000313" key="9">
    <source>
        <dbReference type="Proteomes" id="UP000319374"/>
    </source>
</evidence>
<feature type="transmembrane region" description="Helical" evidence="6">
    <location>
        <begin position="327"/>
        <end position="348"/>
    </location>
</feature>
<organism evidence="8 9">
    <name type="scientific">Alistipes dispar</name>
    <dbReference type="NCBI Taxonomy" id="2585119"/>
    <lineage>
        <taxon>Bacteria</taxon>
        <taxon>Pseudomonadati</taxon>
        <taxon>Bacteroidota</taxon>
        <taxon>Bacteroidia</taxon>
        <taxon>Bacteroidales</taxon>
        <taxon>Rikenellaceae</taxon>
        <taxon>Alistipes</taxon>
    </lineage>
</organism>
<dbReference type="OrthoDB" id="9788453at2"/>
<keyword evidence="4 6" id="KW-1133">Transmembrane helix</keyword>
<feature type="transmembrane region" description="Helical" evidence="6">
    <location>
        <begin position="95"/>
        <end position="116"/>
    </location>
</feature>
<evidence type="ECO:0000256" key="6">
    <source>
        <dbReference type="SAM" id="Phobius"/>
    </source>
</evidence>
<name>A0A4Y1X1B9_9BACT</name>
<dbReference type="Proteomes" id="UP000319374">
    <property type="component" value="Chromosome"/>
</dbReference>
<feature type="transmembrane region" description="Helical" evidence="6">
    <location>
        <begin position="69"/>
        <end position="89"/>
    </location>
</feature>
<evidence type="ECO:0000313" key="8">
    <source>
        <dbReference type="EMBL" id="BBL06118.1"/>
    </source>
</evidence>
<feature type="transmembrane region" description="Helical" evidence="6">
    <location>
        <begin position="237"/>
        <end position="255"/>
    </location>
</feature>
<dbReference type="RefSeq" id="WP_141427963.1">
    <property type="nucleotide sequence ID" value="NZ_AP019736.1"/>
</dbReference>
<feature type="transmembrane region" description="Helical" evidence="6">
    <location>
        <begin position="199"/>
        <end position="221"/>
    </location>
</feature>
<keyword evidence="2" id="KW-1003">Cell membrane</keyword>
<dbReference type="GO" id="GO:0022857">
    <property type="term" value="F:transmembrane transporter activity"/>
    <property type="evidence" value="ECO:0007669"/>
    <property type="project" value="InterPro"/>
</dbReference>
<sequence>MKKSLVALAFGTLALGMSEFVMMGILPDIALSLGVSIPEAGHLISAYALGVCFGAPLTVLVARTRPLKYILLVLAGLIVAGNLCAAAAPNYWTLMAMRFVSGLPHGAFFGVGSIVAERVADPGKRAGAVSVMIVGMTVANLFGVPLGTYISHALTWRATFAIVAVWGAVALLLIRMWVPALPALPDTGLRGQFRFLRSLAPWLVLLSVMLGNGGIFCWYSYVGPLMVRTSGFAADDLTLVVMLAGFGMFAGNIVGGRYADRFTPERVVCCTLGVACLALLAIFFGAQVRDLSLALMCLTAACLFCVSSPQQLLILENSRGGEMLGAALVQVAFNLGNALGAYCGGLPIERGLDYRYTALPGAAFVFVGMLTVLIYLKKYPRHAAR</sequence>
<dbReference type="InterPro" id="IPR036259">
    <property type="entry name" value="MFS_trans_sf"/>
</dbReference>
<feature type="transmembrane region" description="Helical" evidence="6">
    <location>
        <begin position="292"/>
        <end position="315"/>
    </location>
</feature>
<feature type="transmembrane region" description="Helical" evidence="6">
    <location>
        <begin position="354"/>
        <end position="376"/>
    </location>
</feature>
<dbReference type="Gene3D" id="1.20.1250.20">
    <property type="entry name" value="MFS general substrate transporter like domains"/>
    <property type="match status" value="2"/>
</dbReference>
<feature type="transmembrane region" description="Helical" evidence="6">
    <location>
        <begin position="128"/>
        <end position="150"/>
    </location>
</feature>
<dbReference type="NCBIfam" id="NF007498">
    <property type="entry name" value="PRK10091.1"/>
    <property type="match status" value="1"/>
</dbReference>
<dbReference type="InterPro" id="IPR050189">
    <property type="entry name" value="MFS_Efflux_Transporters"/>
</dbReference>
<keyword evidence="5 6" id="KW-0472">Membrane</keyword>
<keyword evidence="9" id="KW-1185">Reference proteome</keyword>
<protein>
    <submittedName>
        <fullName evidence="8">MFS transporter AraJ</fullName>
    </submittedName>
</protein>
<comment type="subcellular location">
    <subcellularLocation>
        <location evidence="1">Cell membrane</location>
        <topology evidence="1">Multi-pass membrane protein</topology>
    </subcellularLocation>
</comment>
<dbReference type="InterPro" id="IPR020846">
    <property type="entry name" value="MFS_dom"/>
</dbReference>
<evidence type="ECO:0000256" key="1">
    <source>
        <dbReference type="ARBA" id="ARBA00004651"/>
    </source>
</evidence>
<keyword evidence="3 6" id="KW-0812">Transmembrane</keyword>
<dbReference type="PANTHER" id="PTHR43124:SF6">
    <property type="entry name" value="TRANSPORTER ARAJ-RELATED"/>
    <property type="match status" value="1"/>
</dbReference>
<dbReference type="PROSITE" id="PS50850">
    <property type="entry name" value="MFS"/>
    <property type="match status" value="1"/>
</dbReference>
<reference evidence="9" key="1">
    <citation type="submission" date="2019-06" db="EMBL/GenBank/DDBJ databases">
        <title>Alistipes onderdonkii subsp. vulgaris subsp. nov., Alistipes dispar sp. nov. and Alistipes communis sp. nov., isolated from human faeces, and creation of Alistipes onderdonkii subsp. onderdonkii subsp. nov.</title>
        <authorList>
            <person name="Sakamoto M."/>
            <person name="Ikeyama N."/>
            <person name="Ogata Y."/>
            <person name="Suda W."/>
            <person name="Iino T."/>
            <person name="Hattori M."/>
            <person name="Ohkuma M."/>
        </authorList>
    </citation>
    <scope>NUCLEOTIDE SEQUENCE [LARGE SCALE GENOMIC DNA]</scope>
    <source>
        <strain evidence="9">5CPEGH6</strain>
    </source>
</reference>
<dbReference type="AlphaFoldDB" id="A0A4Y1X1B9"/>
<evidence type="ECO:0000256" key="5">
    <source>
        <dbReference type="ARBA" id="ARBA00023136"/>
    </source>
</evidence>
<dbReference type="GO" id="GO:0005886">
    <property type="term" value="C:plasma membrane"/>
    <property type="evidence" value="ECO:0007669"/>
    <property type="project" value="UniProtKB-SubCell"/>
</dbReference>
<gene>
    <name evidence="8" type="ORF">A5CPEGH6_07560</name>
</gene>
<feature type="transmembrane region" description="Helical" evidence="6">
    <location>
        <begin position="267"/>
        <end position="286"/>
    </location>
</feature>
<dbReference type="EMBL" id="AP019736">
    <property type="protein sequence ID" value="BBL06118.1"/>
    <property type="molecule type" value="Genomic_DNA"/>
</dbReference>
<dbReference type="SUPFAM" id="SSF103473">
    <property type="entry name" value="MFS general substrate transporter"/>
    <property type="match status" value="1"/>
</dbReference>
<dbReference type="Pfam" id="PF07690">
    <property type="entry name" value="MFS_1"/>
    <property type="match status" value="1"/>
</dbReference>
<feature type="domain" description="Major facilitator superfamily (MFS) profile" evidence="7">
    <location>
        <begin position="4"/>
        <end position="380"/>
    </location>
</feature>
<feature type="transmembrane region" description="Helical" evidence="6">
    <location>
        <begin position="156"/>
        <end position="178"/>
    </location>
</feature>